<dbReference type="InterPro" id="IPR000719">
    <property type="entry name" value="Prot_kinase_dom"/>
</dbReference>
<evidence type="ECO:0000313" key="6">
    <source>
        <dbReference type="EMBL" id="EAR91315.2"/>
    </source>
</evidence>
<dbReference type="InterPro" id="IPR011009">
    <property type="entry name" value="Kinase-like_dom_sf"/>
</dbReference>
<dbReference type="Proteomes" id="UP000009168">
    <property type="component" value="Unassembled WGS sequence"/>
</dbReference>
<dbReference type="AlphaFoldDB" id="Q231Y5"/>
<keyword evidence="6" id="KW-0808">Transferase</keyword>
<dbReference type="PANTHER" id="PTHR44167:SF24">
    <property type="entry name" value="SERINE_THREONINE-PROTEIN KINASE CHK2"/>
    <property type="match status" value="1"/>
</dbReference>
<feature type="binding site" evidence="3">
    <location>
        <position position="49"/>
    </location>
    <ligand>
        <name>ATP</name>
        <dbReference type="ChEBI" id="CHEBI:30616"/>
    </ligand>
</feature>
<dbReference type="KEGG" id="tet:TTHERM_00734120"/>
<dbReference type="SMART" id="SM00220">
    <property type="entry name" value="S_TKc"/>
    <property type="match status" value="1"/>
</dbReference>
<dbReference type="GO" id="GO:0004674">
    <property type="term" value="F:protein serine/threonine kinase activity"/>
    <property type="evidence" value="ECO:0007669"/>
    <property type="project" value="UniProtKB-KW"/>
</dbReference>
<evidence type="ECO:0000256" key="2">
    <source>
        <dbReference type="ARBA" id="ARBA00022840"/>
    </source>
</evidence>
<dbReference type="PROSITE" id="PS00107">
    <property type="entry name" value="PROTEIN_KINASE_ATP"/>
    <property type="match status" value="1"/>
</dbReference>
<protein>
    <submittedName>
        <fullName evidence="6">Serine/Threonine kinase domain protein</fullName>
    </submittedName>
</protein>
<evidence type="ECO:0000256" key="4">
    <source>
        <dbReference type="RuleBase" id="RU000304"/>
    </source>
</evidence>
<keyword evidence="7" id="KW-1185">Reference proteome</keyword>
<dbReference type="SUPFAM" id="SSF56112">
    <property type="entry name" value="Protein kinase-like (PK-like)"/>
    <property type="match status" value="1"/>
</dbReference>
<dbReference type="PANTHER" id="PTHR44167">
    <property type="entry name" value="OVARIAN-SPECIFIC SERINE/THREONINE-PROTEIN KINASE LOK-RELATED"/>
    <property type="match status" value="1"/>
</dbReference>
<evidence type="ECO:0000256" key="3">
    <source>
        <dbReference type="PROSITE-ProRule" id="PRU10141"/>
    </source>
</evidence>
<accession>Q231Y5</accession>
<dbReference type="InterPro" id="IPR008271">
    <property type="entry name" value="Ser/Thr_kinase_AS"/>
</dbReference>
<sequence>MENNLPNIEEIKIFLQDNNYQFQRFLGKGDYSVVVQAYSNEDQIEVAVKIFNDEDQDIEKEIQIFEKLQGENQIVQIISTIIDPDLNMYAIVTELYDCNLKTILQLNKLSFQQILALTEQLLKALLTFHQNGIIHSDVKPQNILFSRNKLTFALCDFGKSHSLKDPLLDHTNSSLQGNLIYMSPEVSNGDKPYTIKADVFSIGVVILQCMLGEQLKPEQIIFLKTSLLVDVIPSIQSHPNYDFIEKIVSYMVNFNKQERLEPLRLIQKLKSFQKVDVSCLSKLVLPKKEEFSQSKFKKSASQQQQTNYNSQTQKSSFQQCEHIQYQQVQQTPILYKNLSLQNLNLLNSVLPPNGKQYRVFKFQRITTLTPINQGFGQPNQFNGQMYQTPFGSSNPYQQQQYSKLPFSKFPRNQDY</sequence>
<dbReference type="GO" id="GO:0044773">
    <property type="term" value="P:mitotic DNA damage checkpoint signaling"/>
    <property type="evidence" value="ECO:0007669"/>
    <property type="project" value="TreeGrafter"/>
</dbReference>
<dbReference type="InParanoid" id="Q231Y5"/>
<evidence type="ECO:0000259" key="5">
    <source>
        <dbReference type="PROSITE" id="PS50011"/>
    </source>
</evidence>
<dbReference type="CDD" id="cd14014">
    <property type="entry name" value="STKc_PknB_like"/>
    <property type="match status" value="1"/>
</dbReference>
<dbReference type="RefSeq" id="XP_001011560.2">
    <property type="nucleotide sequence ID" value="XM_001011560.2"/>
</dbReference>
<organism evidence="6 7">
    <name type="scientific">Tetrahymena thermophila (strain SB210)</name>
    <dbReference type="NCBI Taxonomy" id="312017"/>
    <lineage>
        <taxon>Eukaryota</taxon>
        <taxon>Sar</taxon>
        <taxon>Alveolata</taxon>
        <taxon>Ciliophora</taxon>
        <taxon>Intramacronucleata</taxon>
        <taxon>Oligohymenophorea</taxon>
        <taxon>Hymenostomatida</taxon>
        <taxon>Tetrahymenina</taxon>
        <taxon>Tetrahymenidae</taxon>
        <taxon>Tetrahymena</taxon>
    </lineage>
</organism>
<name>Q231Y5_TETTS</name>
<dbReference type="GO" id="GO:0005634">
    <property type="term" value="C:nucleus"/>
    <property type="evidence" value="ECO:0007669"/>
    <property type="project" value="TreeGrafter"/>
</dbReference>
<dbReference type="GO" id="GO:0005524">
    <property type="term" value="F:ATP binding"/>
    <property type="evidence" value="ECO:0007669"/>
    <property type="project" value="UniProtKB-UniRule"/>
</dbReference>
<dbReference type="InterPro" id="IPR017441">
    <property type="entry name" value="Protein_kinase_ATP_BS"/>
</dbReference>
<evidence type="ECO:0000256" key="1">
    <source>
        <dbReference type="ARBA" id="ARBA00022741"/>
    </source>
</evidence>
<dbReference type="Pfam" id="PF00069">
    <property type="entry name" value="Pkinase"/>
    <property type="match status" value="1"/>
</dbReference>
<dbReference type="GO" id="GO:0005737">
    <property type="term" value="C:cytoplasm"/>
    <property type="evidence" value="ECO:0007669"/>
    <property type="project" value="TreeGrafter"/>
</dbReference>
<gene>
    <name evidence="6" type="ORF">TTHERM_00734120</name>
</gene>
<dbReference type="OrthoDB" id="504170at2759"/>
<dbReference type="HOGENOM" id="CLU_654697_0_0_1"/>
<keyword evidence="4" id="KW-0723">Serine/threonine-protein kinase</keyword>
<proteinExistence type="inferred from homology"/>
<keyword evidence="6" id="KW-0418">Kinase</keyword>
<evidence type="ECO:0000313" key="7">
    <source>
        <dbReference type="Proteomes" id="UP000009168"/>
    </source>
</evidence>
<keyword evidence="1 3" id="KW-0547">Nucleotide-binding</keyword>
<dbReference type="Gene3D" id="3.30.200.20">
    <property type="entry name" value="Phosphorylase Kinase, domain 1"/>
    <property type="match status" value="1"/>
</dbReference>
<keyword evidence="2 3" id="KW-0067">ATP-binding</keyword>
<dbReference type="PROSITE" id="PS00108">
    <property type="entry name" value="PROTEIN_KINASE_ST"/>
    <property type="match status" value="1"/>
</dbReference>
<dbReference type="Gene3D" id="1.10.510.10">
    <property type="entry name" value="Transferase(Phosphotransferase) domain 1"/>
    <property type="match status" value="1"/>
</dbReference>
<reference evidence="7" key="1">
    <citation type="journal article" date="2006" name="PLoS Biol.">
        <title>Macronuclear genome sequence of the ciliate Tetrahymena thermophila, a model eukaryote.</title>
        <authorList>
            <person name="Eisen J.A."/>
            <person name="Coyne R.S."/>
            <person name="Wu M."/>
            <person name="Wu D."/>
            <person name="Thiagarajan M."/>
            <person name="Wortman J.R."/>
            <person name="Badger J.H."/>
            <person name="Ren Q."/>
            <person name="Amedeo P."/>
            <person name="Jones K.M."/>
            <person name="Tallon L.J."/>
            <person name="Delcher A.L."/>
            <person name="Salzberg S.L."/>
            <person name="Silva J.C."/>
            <person name="Haas B.J."/>
            <person name="Majoros W.H."/>
            <person name="Farzad M."/>
            <person name="Carlton J.M."/>
            <person name="Smith R.K. Jr."/>
            <person name="Garg J."/>
            <person name="Pearlman R.E."/>
            <person name="Karrer K.M."/>
            <person name="Sun L."/>
            <person name="Manning G."/>
            <person name="Elde N.C."/>
            <person name="Turkewitz A.P."/>
            <person name="Asai D.J."/>
            <person name="Wilkes D.E."/>
            <person name="Wang Y."/>
            <person name="Cai H."/>
            <person name="Collins K."/>
            <person name="Stewart B.A."/>
            <person name="Lee S.R."/>
            <person name="Wilamowska K."/>
            <person name="Weinberg Z."/>
            <person name="Ruzzo W.L."/>
            <person name="Wloga D."/>
            <person name="Gaertig J."/>
            <person name="Frankel J."/>
            <person name="Tsao C.-C."/>
            <person name="Gorovsky M.A."/>
            <person name="Keeling P.J."/>
            <person name="Waller R.F."/>
            <person name="Patron N.J."/>
            <person name="Cherry J.M."/>
            <person name="Stover N.A."/>
            <person name="Krieger C.J."/>
            <person name="del Toro C."/>
            <person name="Ryder H.F."/>
            <person name="Williamson S.C."/>
            <person name="Barbeau R.A."/>
            <person name="Hamilton E.P."/>
            <person name="Orias E."/>
        </authorList>
    </citation>
    <scope>NUCLEOTIDE SEQUENCE [LARGE SCALE GENOMIC DNA]</scope>
    <source>
        <strain evidence="7">SB210</strain>
    </source>
</reference>
<dbReference type="EMBL" id="GG662786">
    <property type="protein sequence ID" value="EAR91315.2"/>
    <property type="molecule type" value="Genomic_DNA"/>
</dbReference>
<comment type="similarity">
    <text evidence="4">Belongs to the protein kinase superfamily.</text>
</comment>
<dbReference type="PROSITE" id="PS50011">
    <property type="entry name" value="PROTEIN_KINASE_DOM"/>
    <property type="match status" value="1"/>
</dbReference>
<feature type="domain" description="Protein kinase" evidence="5">
    <location>
        <begin position="20"/>
        <end position="272"/>
    </location>
</feature>
<dbReference type="GeneID" id="7823280"/>
<dbReference type="STRING" id="312017.Q231Y5"/>